<reference evidence="2" key="1">
    <citation type="submission" date="2016-10" db="EMBL/GenBank/DDBJ databases">
        <authorList>
            <person name="Varghese N."/>
            <person name="Submissions S."/>
        </authorList>
    </citation>
    <scope>NUCLEOTIDE SEQUENCE [LARGE SCALE GENOMIC DNA]</scope>
    <source>
        <strain evidence="2">DSM 1551</strain>
    </source>
</reference>
<sequence>MKRKDLKKIDNLTKKQIEDIMFLHQLDIIEWKRKMSLKDNQIKKLKEDLGYLKSGINELNINKLKQEKKYWKDRYQKDINEINFKYTLIEKLSSFNVKDINLLKKLIDMNKISYQAGRLYGLDEQIKLIKQLHPCLFN</sequence>
<dbReference type="InterPro" id="IPR009636">
    <property type="entry name" value="SCAF"/>
</dbReference>
<proteinExistence type="predicted"/>
<dbReference type="EMBL" id="FOIN01000034">
    <property type="protein sequence ID" value="SET73641.1"/>
    <property type="molecule type" value="Genomic_DNA"/>
</dbReference>
<organism evidence="1 2">
    <name type="scientific">Thomasclavelia cocleata</name>
    <dbReference type="NCBI Taxonomy" id="69824"/>
    <lineage>
        <taxon>Bacteria</taxon>
        <taxon>Bacillati</taxon>
        <taxon>Bacillota</taxon>
        <taxon>Erysipelotrichia</taxon>
        <taxon>Erysipelotrichales</taxon>
        <taxon>Coprobacillaceae</taxon>
        <taxon>Thomasclavelia</taxon>
    </lineage>
</organism>
<dbReference type="GeneID" id="78289137"/>
<keyword evidence="2" id="KW-1185">Reference proteome</keyword>
<dbReference type="RefSeq" id="WP_092355655.1">
    <property type="nucleotide sequence ID" value="NZ_FOIN01000034.1"/>
</dbReference>
<dbReference type="Pfam" id="PF06810">
    <property type="entry name" value="Phage_scaffold"/>
    <property type="match status" value="1"/>
</dbReference>
<accession>A0A1I0GTF9</accession>
<gene>
    <name evidence="1" type="ORF">SAMN04489758_13416</name>
</gene>
<evidence type="ECO:0000313" key="2">
    <source>
        <dbReference type="Proteomes" id="UP000198558"/>
    </source>
</evidence>
<protein>
    <submittedName>
        <fullName evidence="1">Phage minor structural protein GP20</fullName>
    </submittedName>
</protein>
<dbReference type="Proteomes" id="UP000198558">
    <property type="component" value="Unassembled WGS sequence"/>
</dbReference>
<name>A0A1I0GTF9_9FIRM</name>
<evidence type="ECO:0000313" key="1">
    <source>
        <dbReference type="EMBL" id="SET73641.1"/>
    </source>
</evidence>
<dbReference type="AlphaFoldDB" id="A0A1I0GTF9"/>